<dbReference type="GO" id="GO:0005524">
    <property type="term" value="F:ATP binding"/>
    <property type="evidence" value="ECO:0007669"/>
    <property type="project" value="UniProtKB-KW"/>
</dbReference>
<evidence type="ECO:0000313" key="15">
    <source>
        <dbReference type="Proteomes" id="UP001597158"/>
    </source>
</evidence>
<dbReference type="CDD" id="cd00075">
    <property type="entry name" value="HATPase"/>
    <property type="match status" value="1"/>
</dbReference>
<dbReference type="InterPro" id="IPR036890">
    <property type="entry name" value="HATPase_C_sf"/>
</dbReference>
<keyword evidence="11" id="KW-0472">Membrane</keyword>
<comment type="subcellular location">
    <subcellularLocation>
        <location evidence="2">Cell membrane</location>
        <topology evidence="2">Multi-pass membrane protein</topology>
    </subcellularLocation>
</comment>
<evidence type="ECO:0000256" key="9">
    <source>
        <dbReference type="ARBA" id="ARBA00022840"/>
    </source>
</evidence>
<dbReference type="SUPFAM" id="SSF47384">
    <property type="entry name" value="Homodimeric domain of signal transducing histidine kinase"/>
    <property type="match status" value="1"/>
</dbReference>
<keyword evidence="10" id="KW-0175">Coiled coil</keyword>
<evidence type="ECO:0000313" key="14">
    <source>
        <dbReference type="EMBL" id="MFD1265116.1"/>
    </source>
</evidence>
<dbReference type="SUPFAM" id="SSF55874">
    <property type="entry name" value="ATPase domain of HSP90 chaperone/DNA topoisomerase II/histidine kinase"/>
    <property type="match status" value="1"/>
</dbReference>
<accession>A0ABW3WGM1</accession>
<evidence type="ECO:0000259" key="12">
    <source>
        <dbReference type="PROSITE" id="PS50109"/>
    </source>
</evidence>
<evidence type="ECO:0000256" key="4">
    <source>
        <dbReference type="ARBA" id="ARBA00022475"/>
    </source>
</evidence>
<dbReference type="InterPro" id="IPR003661">
    <property type="entry name" value="HisK_dim/P_dom"/>
</dbReference>
<keyword evidence="11" id="KW-1133">Transmembrane helix</keyword>
<dbReference type="PRINTS" id="PR00344">
    <property type="entry name" value="BCTRLSENSOR"/>
</dbReference>
<evidence type="ECO:0000256" key="1">
    <source>
        <dbReference type="ARBA" id="ARBA00000085"/>
    </source>
</evidence>
<evidence type="ECO:0000256" key="7">
    <source>
        <dbReference type="ARBA" id="ARBA00022741"/>
    </source>
</evidence>
<dbReference type="InterPro" id="IPR003594">
    <property type="entry name" value="HATPase_dom"/>
</dbReference>
<evidence type="ECO:0000256" key="6">
    <source>
        <dbReference type="ARBA" id="ARBA00022679"/>
    </source>
</evidence>
<keyword evidence="7" id="KW-0547">Nucleotide-binding</keyword>
<keyword evidence="6" id="KW-0808">Transferase</keyword>
<keyword evidence="4" id="KW-1003">Cell membrane</keyword>
<dbReference type="EMBL" id="JBHTMC010000027">
    <property type="protein sequence ID" value="MFD1265116.1"/>
    <property type="molecule type" value="Genomic_DNA"/>
</dbReference>
<sequence length="471" mass="51357">MFRPSFRSIMLTAFLLIAGVLAAAAVSGWLSLEALARSIHDGKRNALALTAASRVLGERSVDLERSARQYLVLGEPALRQRFDDALSEAHLALDTLEASAQGLAAPVGEWRALAAAIERGLETTPDGSGAQAAADFSADFLALSQVSEAVERTIQARLARESEDLLAELEYRRHLLAQHILAAVALAGVLAALTSWWLLRPLARMERAIAALGDNHLESPIRIGGPADLRQLGEHLDWLRQRLAELEANRNRVLRHVSHELKTPLASLREGVALLSDGILGRLNAEQREVAGILDSSARALQERIEQLLHYNATQFDARRLDRKPTALLPLLSEVVSEHQLLIQAHKLEVRIEGDAPILSADVSKLRIALSNLIANAIRFSPEHGRIRIDVQVQEPQVIIDCRDDGPGVAEEELERIFEPFFRGSRSSTASTKGSGIGLAIVREFVAAHGGYARALPSPQGAHFQLELPHA</sequence>
<dbReference type="Gene3D" id="1.10.287.130">
    <property type="match status" value="1"/>
</dbReference>
<dbReference type="SMART" id="SM00304">
    <property type="entry name" value="HAMP"/>
    <property type="match status" value="1"/>
</dbReference>
<dbReference type="InterPro" id="IPR005467">
    <property type="entry name" value="His_kinase_dom"/>
</dbReference>
<keyword evidence="8" id="KW-0418">Kinase</keyword>
<dbReference type="Pfam" id="PF00512">
    <property type="entry name" value="HisKA"/>
    <property type="match status" value="1"/>
</dbReference>
<dbReference type="PANTHER" id="PTHR44936">
    <property type="entry name" value="SENSOR PROTEIN CREC"/>
    <property type="match status" value="1"/>
</dbReference>
<feature type="domain" description="Histidine kinase" evidence="12">
    <location>
        <begin position="256"/>
        <end position="471"/>
    </location>
</feature>
<feature type="domain" description="HAMP" evidence="13">
    <location>
        <begin position="196"/>
        <end position="248"/>
    </location>
</feature>
<dbReference type="Pfam" id="PF02518">
    <property type="entry name" value="HATPase_c"/>
    <property type="match status" value="1"/>
</dbReference>
<gene>
    <name evidence="14" type="ORF">ACFQ4M_16190</name>
</gene>
<keyword evidence="11" id="KW-0812">Transmembrane</keyword>
<dbReference type="PROSITE" id="PS50885">
    <property type="entry name" value="HAMP"/>
    <property type="match status" value="1"/>
</dbReference>
<name>A0ABW3WGM1_9RHOO</name>
<dbReference type="Gene3D" id="3.30.565.10">
    <property type="entry name" value="Histidine kinase-like ATPase, C-terminal domain"/>
    <property type="match status" value="1"/>
</dbReference>
<comment type="caution">
    <text evidence="14">The sequence shown here is derived from an EMBL/GenBank/DDBJ whole genome shotgun (WGS) entry which is preliminary data.</text>
</comment>
<dbReference type="SMART" id="SM00388">
    <property type="entry name" value="HisKA"/>
    <property type="match status" value="1"/>
</dbReference>
<evidence type="ECO:0000256" key="8">
    <source>
        <dbReference type="ARBA" id="ARBA00022777"/>
    </source>
</evidence>
<dbReference type="SMART" id="SM00387">
    <property type="entry name" value="HATPase_c"/>
    <property type="match status" value="1"/>
</dbReference>
<dbReference type="PROSITE" id="PS50109">
    <property type="entry name" value="HIS_KIN"/>
    <property type="match status" value="1"/>
</dbReference>
<dbReference type="Proteomes" id="UP001597158">
    <property type="component" value="Unassembled WGS sequence"/>
</dbReference>
<evidence type="ECO:0000256" key="10">
    <source>
        <dbReference type="SAM" id="Coils"/>
    </source>
</evidence>
<dbReference type="PANTHER" id="PTHR44936:SF10">
    <property type="entry name" value="SENSOR PROTEIN RSTB"/>
    <property type="match status" value="1"/>
</dbReference>
<keyword evidence="9 14" id="KW-0067">ATP-binding</keyword>
<protein>
    <recommendedName>
        <fullName evidence="3">histidine kinase</fullName>
        <ecNumber evidence="3">2.7.13.3</ecNumber>
    </recommendedName>
</protein>
<feature type="coiled-coil region" evidence="10">
    <location>
        <begin position="229"/>
        <end position="256"/>
    </location>
</feature>
<evidence type="ECO:0000259" key="13">
    <source>
        <dbReference type="PROSITE" id="PS50885"/>
    </source>
</evidence>
<dbReference type="RefSeq" id="WP_277829745.1">
    <property type="nucleotide sequence ID" value="NZ_JARQZE010000001.1"/>
</dbReference>
<dbReference type="Pfam" id="PF00672">
    <property type="entry name" value="HAMP"/>
    <property type="match status" value="1"/>
</dbReference>
<proteinExistence type="predicted"/>
<evidence type="ECO:0000256" key="3">
    <source>
        <dbReference type="ARBA" id="ARBA00012438"/>
    </source>
</evidence>
<dbReference type="InterPro" id="IPR004358">
    <property type="entry name" value="Sig_transdc_His_kin-like_C"/>
</dbReference>
<dbReference type="InterPro" id="IPR003660">
    <property type="entry name" value="HAMP_dom"/>
</dbReference>
<organism evidence="14 15">
    <name type="scientific">Thauera mechernichensis</name>
    <dbReference type="NCBI Taxonomy" id="82788"/>
    <lineage>
        <taxon>Bacteria</taxon>
        <taxon>Pseudomonadati</taxon>
        <taxon>Pseudomonadota</taxon>
        <taxon>Betaproteobacteria</taxon>
        <taxon>Rhodocyclales</taxon>
        <taxon>Zoogloeaceae</taxon>
        <taxon>Thauera</taxon>
    </lineage>
</organism>
<evidence type="ECO:0000256" key="11">
    <source>
        <dbReference type="SAM" id="Phobius"/>
    </source>
</evidence>
<reference evidence="15" key="1">
    <citation type="journal article" date="2019" name="Int. J. Syst. Evol. Microbiol.">
        <title>The Global Catalogue of Microorganisms (GCM) 10K type strain sequencing project: providing services to taxonomists for standard genome sequencing and annotation.</title>
        <authorList>
            <consortium name="The Broad Institute Genomics Platform"/>
            <consortium name="The Broad Institute Genome Sequencing Center for Infectious Disease"/>
            <person name="Wu L."/>
            <person name="Ma J."/>
        </authorList>
    </citation>
    <scope>NUCLEOTIDE SEQUENCE [LARGE SCALE GENOMIC DNA]</scope>
    <source>
        <strain evidence="15">CCUG 48884</strain>
    </source>
</reference>
<evidence type="ECO:0000256" key="2">
    <source>
        <dbReference type="ARBA" id="ARBA00004651"/>
    </source>
</evidence>
<keyword evidence="5" id="KW-0597">Phosphoprotein</keyword>
<comment type="catalytic activity">
    <reaction evidence="1">
        <text>ATP + protein L-histidine = ADP + protein N-phospho-L-histidine.</text>
        <dbReference type="EC" id="2.7.13.3"/>
    </reaction>
</comment>
<feature type="transmembrane region" description="Helical" evidence="11">
    <location>
        <begin position="180"/>
        <end position="199"/>
    </location>
</feature>
<evidence type="ECO:0000256" key="5">
    <source>
        <dbReference type="ARBA" id="ARBA00022553"/>
    </source>
</evidence>
<dbReference type="InterPro" id="IPR036097">
    <property type="entry name" value="HisK_dim/P_sf"/>
</dbReference>
<dbReference type="CDD" id="cd00082">
    <property type="entry name" value="HisKA"/>
    <property type="match status" value="1"/>
</dbReference>
<keyword evidence="15" id="KW-1185">Reference proteome</keyword>
<dbReference type="Gene3D" id="6.10.340.10">
    <property type="match status" value="1"/>
</dbReference>
<dbReference type="EC" id="2.7.13.3" evidence="3"/>
<dbReference type="InterPro" id="IPR050980">
    <property type="entry name" value="2C_sensor_his_kinase"/>
</dbReference>